<dbReference type="Pfam" id="PF07963">
    <property type="entry name" value="N_methyl"/>
    <property type="match status" value="1"/>
</dbReference>
<sequence>MSRRQAGFTLLEAVVAMTLLVVVGGALLAWLNTGFKTVERMTEVQRRIEASRTALAYLERINPMLQPSGSVQLGSYQLEWNSQPLTAVRPVVGRYSGSPGPFDAGLFRVEAILREPGLPEFPLSLELAGYQRVRNAQDQGMDEQ</sequence>
<dbReference type="PROSITE" id="PS00409">
    <property type="entry name" value="PROKAR_NTER_METHYL"/>
    <property type="match status" value="1"/>
</dbReference>
<keyword evidence="8" id="KW-1185">Reference proteome</keyword>
<comment type="caution">
    <text evidence="7">The sequence shown here is derived from an EMBL/GenBank/DDBJ whole genome shotgun (WGS) entry which is preliminary data.</text>
</comment>
<keyword evidence="4 6" id="KW-1133">Transmembrane helix</keyword>
<dbReference type="InterPro" id="IPR012902">
    <property type="entry name" value="N_methyl_site"/>
</dbReference>
<feature type="transmembrane region" description="Helical" evidence="6">
    <location>
        <begin position="6"/>
        <end position="31"/>
    </location>
</feature>
<evidence type="ECO:0000256" key="5">
    <source>
        <dbReference type="ARBA" id="ARBA00023136"/>
    </source>
</evidence>
<evidence type="ECO:0000256" key="4">
    <source>
        <dbReference type="ARBA" id="ARBA00022989"/>
    </source>
</evidence>
<dbReference type="PANTHER" id="PTHR39583">
    <property type="entry name" value="TYPE II SECRETION SYSTEM PROTEIN J-RELATED"/>
    <property type="match status" value="1"/>
</dbReference>
<dbReference type="PANTHER" id="PTHR39583:SF2">
    <property type="entry name" value="TYPE II SECRETION SYSTEM PROTEIN J"/>
    <property type="match status" value="1"/>
</dbReference>
<evidence type="ECO:0000256" key="2">
    <source>
        <dbReference type="ARBA" id="ARBA00022481"/>
    </source>
</evidence>
<gene>
    <name evidence="7" type="ORF">JFY56_05140</name>
</gene>
<dbReference type="Proteomes" id="UP000669060">
    <property type="component" value="Unassembled WGS sequence"/>
</dbReference>
<proteinExistence type="predicted"/>
<reference evidence="7 8" key="1">
    <citation type="submission" date="2020-12" db="EMBL/GenBank/DDBJ databases">
        <title>Pseudomonas schmalbachii sp. nov. isolated from millipede gut.</title>
        <authorList>
            <person name="Shelomi M."/>
        </authorList>
    </citation>
    <scope>NUCLEOTIDE SEQUENCE [LARGE SCALE GENOMIC DNA]</scope>
    <source>
        <strain evidence="7 8">Milli4</strain>
    </source>
</reference>
<dbReference type="InterPro" id="IPR051621">
    <property type="entry name" value="T2SS_protein_J"/>
</dbReference>
<evidence type="ECO:0000256" key="6">
    <source>
        <dbReference type="SAM" id="Phobius"/>
    </source>
</evidence>
<keyword evidence="5 6" id="KW-0472">Membrane</keyword>
<keyword evidence="2" id="KW-0488">Methylation</keyword>
<protein>
    <submittedName>
        <fullName evidence="7">Prepilin-type N-terminal cleavage/methylation domain-containing protein</fullName>
    </submittedName>
</protein>
<evidence type="ECO:0000313" key="7">
    <source>
        <dbReference type="EMBL" id="MBO3274597.1"/>
    </source>
</evidence>
<name>A0ABS3TLR3_9PSED</name>
<keyword evidence="3 6" id="KW-0812">Transmembrane</keyword>
<accession>A0ABS3TLR3</accession>
<evidence type="ECO:0000256" key="3">
    <source>
        <dbReference type="ARBA" id="ARBA00022692"/>
    </source>
</evidence>
<dbReference type="EMBL" id="JAELYA010000001">
    <property type="protein sequence ID" value="MBO3274597.1"/>
    <property type="molecule type" value="Genomic_DNA"/>
</dbReference>
<evidence type="ECO:0000256" key="1">
    <source>
        <dbReference type="ARBA" id="ARBA00004167"/>
    </source>
</evidence>
<evidence type="ECO:0000313" key="8">
    <source>
        <dbReference type="Proteomes" id="UP000669060"/>
    </source>
</evidence>
<comment type="subcellular location">
    <subcellularLocation>
        <location evidence="1">Membrane</location>
        <topology evidence="1">Single-pass membrane protein</topology>
    </subcellularLocation>
</comment>
<organism evidence="7 8">
    <name type="scientific">Pseudomonas schmalbachii</name>
    <dbReference type="NCBI Taxonomy" id="2816993"/>
    <lineage>
        <taxon>Bacteria</taxon>
        <taxon>Pseudomonadati</taxon>
        <taxon>Pseudomonadota</taxon>
        <taxon>Gammaproteobacteria</taxon>
        <taxon>Pseudomonadales</taxon>
        <taxon>Pseudomonadaceae</taxon>
        <taxon>Pseudomonas</taxon>
    </lineage>
</organism>